<keyword evidence="9" id="KW-0442">Lipid degradation</keyword>
<dbReference type="GO" id="GO:0046872">
    <property type="term" value="F:metal ion binding"/>
    <property type="evidence" value="ECO:0007669"/>
    <property type="project" value="UniProtKB-KW"/>
</dbReference>
<dbReference type="Pfam" id="PF05826">
    <property type="entry name" value="Phospholip_A2_2"/>
    <property type="match status" value="1"/>
</dbReference>
<dbReference type="GO" id="GO:0004623">
    <property type="term" value="F:phospholipase A2 activity"/>
    <property type="evidence" value="ECO:0007669"/>
    <property type="project" value="UniProtKB-EC"/>
</dbReference>
<evidence type="ECO:0000256" key="6">
    <source>
        <dbReference type="ARBA" id="ARBA00022723"/>
    </source>
</evidence>
<evidence type="ECO:0000256" key="11">
    <source>
        <dbReference type="ARBA" id="ARBA00023157"/>
    </source>
</evidence>
<evidence type="ECO:0000256" key="2">
    <source>
        <dbReference type="ARBA" id="ARBA00004613"/>
    </source>
</evidence>
<reference evidence="16" key="1">
    <citation type="submission" date="2025-08" db="UniProtKB">
        <authorList>
            <consortium name="RefSeq"/>
        </authorList>
    </citation>
    <scope>IDENTIFICATION</scope>
</reference>
<dbReference type="EC" id="3.1.1.4" evidence="3"/>
<dbReference type="SUPFAM" id="SSF48619">
    <property type="entry name" value="Phospholipase A2, PLA2"/>
    <property type="match status" value="1"/>
</dbReference>
<dbReference type="FunFam" id="1.20.90.10:FF:000002">
    <property type="entry name" value="Phospholipase A2 group III"/>
    <property type="match status" value="1"/>
</dbReference>
<dbReference type="KEGG" id="ccin:107267826"/>
<dbReference type="RefSeq" id="XP_015595446.1">
    <property type="nucleotide sequence ID" value="XM_015739960.1"/>
</dbReference>
<dbReference type="InterPro" id="IPR033113">
    <property type="entry name" value="PLA2_histidine"/>
</dbReference>
<accession>A0AAJ7FJW0</accession>
<keyword evidence="8" id="KW-0106">Calcium</keyword>
<evidence type="ECO:0000256" key="3">
    <source>
        <dbReference type="ARBA" id="ARBA00013278"/>
    </source>
</evidence>
<keyword evidence="5" id="KW-0964">Secreted</keyword>
<dbReference type="PROSITE" id="PS00118">
    <property type="entry name" value="PA2_HIS"/>
    <property type="match status" value="1"/>
</dbReference>
<dbReference type="GO" id="GO:0016042">
    <property type="term" value="P:lipid catabolic process"/>
    <property type="evidence" value="ECO:0007669"/>
    <property type="project" value="UniProtKB-KW"/>
</dbReference>
<name>A0AAJ7FJW0_CEPCN</name>
<evidence type="ECO:0000313" key="16">
    <source>
        <dbReference type="RefSeq" id="XP_015595446.1"/>
    </source>
</evidence>
<keyword evidence="6" id="KW-0479">Metal-binding</keyword>
<feature type="signal peptide" evidence="13">
    <location>
        <begin position="1"/>
        <end position="26"/>
    </location>
</feature>
<evidence type="ECO:0000256" key="5">
    <source>
        <dbReference type="ARBA" id="ARBA00022525"/>
    </source>
</evidence>
<evidence type="ECO:0000256" key="13">
    <source>
        <dbReference type="SAM" id="SignalP"/>
    </source>
</evidence>
<organism evidence="15 16">
    <name type="scientific">Cephus cinctus</name>
    <name type="common">Wheat stem sawfly</name>
    <dbReference type="NCBI Taxonomy" id="211228"/>
    <lineage>
        <taxon>Eukaryota</taxon>
        <taxon>Metazoa</taxon>
        <taxon>Ecdysozoa</taxon>
        <taxon>Arthropoda</taxon>
        <taxon>Hexapoda</taxon>
        <taxon>Insecta</taxon>
        <taxon>Pterygota</taxon>
        <taxon>Neoptera</taxon>
        <taxon>Endopterygota</taxon>
        <taxon>Hymenoptera</taxon>
        <taxon>Cephoidea</taxon>
        <taxon>Cephidae</taxon>
        <taxon>Cephus</taxon>
    </lineage>
</organism>
<dbReference type="GeneID" id="107267826"/>
<keyword evidence="11" id="KW-1015">Disulfide bond</keyword>
<evidence type="ECO:0000259" key="14">
    <source>
        <dbReference type="Pfam" id="PF05826"/>
    </source>
</evidence>
<evidence type="ECO:0000256" key="7">
    <source>
        <dbReference type="ARBA" id="ARBA00022801"/>
    </source>
</evidence>
<proteinExistence type="predicted"/>
<evidence type="ECO:0000256" key="8">
    <source>
        <dbReference type="ARBA" id="ARBA00022837"/>
    </source>
</evidence>
<evidence type="ECO:0000256" key="12">
    <source>
        <dbReference type="ARBA" id="ARBA00029903"/>
    </source>
</evidence>
<dbReference type="Proteomes" id="UP000694920">
    <property type="component" value="Unplaced"/>
</dbReference>
<dbReference type="PANTHER" id="PTHR12253">
    <property type="entry name" value="RH14732P"/>
    <property type="match status" value="1"/>
</dbReference>
<dbReference type="GO" id="GO:0005576">
    <property type="term" value="C:extracellular region"/>
    <property type="evidence" value="ECO:0007669"/>
    <property type="project" value="UniProtKB-SubCell"/>
</dbReference>
<dbReference type="Gene3D" id="1.20.90.10">
    <property type="entry name" value="Phospholipase A2 domain"/>
    <property type="match status" value="1"/>
</dbReference>
<protein>
    <recommendedName>
        <fullName evidence="4">Phospholipase A2</fullName>
        <ecNumber evidence="3">3.1.1.4</ecNumber>
    </recommendedName>
    <alternativeName>
        <fullName evidence="12">Phosphatidylcholine 2-acylhydrolase</fullName>
    </alternativeName>
</protein>
<dbReference type="InterPro" id="IPR016090">
    <property type="entry name" value="PLA2-like_dom"/>
</dbReference>
<dbReference type="GO" id="GO:0006644">
    <property type="term" value="P:phospholipid metabolic process"/>
    <property type="evidence" value="ECO:0007669"/>
    <property type="project" value="InterPro"/>
</dbReference>
<dbReference type="GO" id="GO:0050482">
    <property type="term" value="P:arachidonate secretion"/>
    <property type="evidence" value="ECO:0007669"/>
    <property type="project" value="InterPro"/>
</dbReference>
<keyword evidence="10" id="KW-0443">Lipid metabolism</keyword>
<evidence type="ECO:0000256" key="10">
    <source>
        <dbReference type="ARBA" id="ARBA00023098"/>
    </source>
</evidence>
<evidence type="ECO:0000256" key="1">
    <source>
        <dbReference type="ARBA" id="ARBA00001913"/>
    </source>
</evidence>
<evidence type="ECO:0000313" key="15">
    <source>
        <dbReference type="Proteomes" id="UP000694920"/>
    </source>
</evidence>
<feature type="chain" id="PRO_5042503117" description="Phospholipase A2" evidence="13">
    <location>
        <begin position="27"/>
        <end position="255"/>
    </location>
</feature>
<dbReference type="AlphaFoldDB" id="A0AAJ7FJW0"/>
<evidence type="ECO:0000256" key="4">
    <source>
        <dbReference type="ARBA" id="ARBA00021721"/>
    </source>
</evidence>
<evidence type="ECO:0000256" key="9">
    <source>
        <dbReference type="ARBA" id="ARBA00022963"/>
    </source>
</evidence>
<keyword evidence="13" id="KW-0732">Signal</keyword>
<feature type="domain" description="Phospholipase A2-like central" evidence="14">
    <location>
        <begin position="119"/>
        <end position="214"/>
    </location>
</feature>
<gene>
    <name evidence="16" type="primary">LOC107267826</name>
</gene>
<keyword evidence="7" id="KW-0378">Hydrolase</keyword>
<dbReference type="InterPro" id="IPR036444">
    <property type="entry name" value="PLipase_A2_dom_sf"/>
</dbReference>
<comment type="subcellular location">
    <subcellularLocation>
        <location evidence="2">Secreted</location>
    </subcellularLocation>
</comment>
<sequence length="255" mass="29925">MYFVITMRQGVLLGFLFLLKFDGCLTEETLTEDYTESDYIDNSIDLIPTYVSPTERFLQKLSNPFWSINRTDKEARNIIERFILGLPRPIQNLLLPVERSAKQGFGDILNRFKDNIHAIYPGTLWCGAGSVAKNEEDIGIFKYTDYCCRDHDNCSNNINAGDEKYSLKNNGIFTRSFCDCDETFYKCLKNANSLISQKIGTTYFNLLRPQCFRYDYPITRCNKYARNRLYDNKCIEYDLDLNQNKTWQWFDNPNF</sequence>
<comment type="cofactor">
    <cofactor evidence="1">
        <name>Ca(2+)</name>
        <dbReference type="ChEBI" id="CHEBI:29108"/>
    </cofactor>
</comment>
<keyword evidence="15" id="KW-1185">Reference proteome</keyword>